<proteinExistence type="inferred from homology"/>
<comment type="subcellular location">
    <subcellularLocation>
        <location evidence="1">Cell envelope</location>
    </subcellularLocation>
</comment>
<accession>A0A137YU99</accession>
<evidence type="ECO:0000256" key="4">
    <source>
        <dbReference type="ARBA" id="ARBA00022729"/>
    </source>
</evidence>
<dbReference type="RefSeq" id="WP_082789473.1">
    <property type="nucleotide sequence ID" value="NZ_LSRE01000049.1"/>
</dbReference>
<dbReference type="EMBL" id="LSRE01000049">
    <property type="protein sequence ID" value="KXO89487.1"/>
    <property type="molecule type" value="Genomic_DNA"/>
</dbReference>
<evidence type="ECO:0000256" key="3">
    <source>
        <dbReference type="ARBA" id="ARBA00022448"/>
    </source>
</evidence>
<evidence type="ECO:0000313" key="6">
    <source>
        <dbReference type="EMBL" id="KXO89487.1"/>
    </source>
</evidence>
<evidence type="ECO:0000256" key="2">
    <source>
        <dbReference type="ARBA" id="ARBA00008814"/>
    </source>
</evidence>
<organism evidence="6 7">
    <name type="scientific">Tsukamurella pseudospumae</name>
    <dbReference type="NCBI Taxonomy" id="239498"/>
    <lineage>
        <taxon>Bacteria</taxon>
        <taxon>Bacillati</taxon>
        <taxon>Actinomycetota</taxon>
        <taxon>Actinomycetes</taxon>
        <taxon>Mycobacteriales</taxon>
        <taxon>Tsukamurellaceae</taxon>
        <taxon>Tsukamurella</taxon>
    </lineage>
</organism>
<gene>
    <name evidence="6" type="ORF">AXK61_08555</name>
</gene>
<keyword evidence="7" id="KW-1185">Reference proteome</keyword>
<name>A0A137YU99_9ACTN</name>
<dbReference type="PROSITE" id="PS50983">
    <property type="entry name" value="FE_B12_PBP"/>
    <property type="match status" value="1"/>
</dbReference>
<dbReference type="PROSITE" id="PS51318">
    <property type="entry name" value="TAT"/>
    <property type="match status" value="1"/>
</dbReference>
<dbReference type="InterPro" id="IPR002491">
    <property type="entry name" value="ABC_transptr_periplasmic_BD"/>
</dbReference>
<dbReference type="InterPro" id="IPR051313">
    <property type="entry name" value="Bact_iron-sidero_bind"/>
</dbReference>
<dbReference type="Gene3D" id="3.40.50.1980">
    <property type="entry name" value="Nitrogenase molybdenum iron protein domain"/>
    <property type="match status" value="2"/>
</dbReference>
<evidence type="ECO:0000256" key="1">
    <source>
        <dbReference type="ARBA" id="ARBA00004196"/>
    </source>
</evidence>
<dbReference type="PANTHER" id="PTHR30532">
    <property type="entry name" value="IRON III DICITRATE-BINDING PERIPLASMIC PROTEIN"/>
    <property type="match status" value="1"/>
</dbReference>
<sequence length="323" mass="33918">MPAPPHTRRSFLRLAGAGALVAVGAAACGSRDASAPVAETVDVGYLGLDFTVPREPKRVVVMEGRGDLEFALLAGYPVVATANAYDQGKRPSGQFAGTLGDDVAVLSPAAGARPKAEEVLVHAPDLVVMRANAYRGDWYNNAQLSGATAILAVEVNRPQWREDMNAQLAAVGRTANAHRYVADYDAKVATTKRDLAAVLAGKRIAMVTTTGSKARGTVLVWAQTFGTAIGREIGMDVMFGDRQVDPAKGSFEASLENLDVLAGADLILHQDTDGSIADVQTWRTLPAVQAGRVAKLNPQYNNGLVLTASALVDDLAAAAQSLR</sequence>
<dbReference type="InterPro" id="IPR006311">
    <property type="entry name" value="TAT_signal"/>
</dbReference>
<dbReference type="PANTHER" id="PTHR30532:SF1">
    <property type="entry name" value="IRON(3+)-HYDROXAMATE-BINDING PROTEIN FHUD"/>
    <property type="match status" value="1"/>
</dbReference>
<feature type="domain" description="Fe/B12 periplasmic-binding" evidence="5">
    <location>
        <begin position="57"/>
        <end position="323"/>
    </location>
</feature>
<comment type="similarity">
    <text evidence="2">Belongs to the bacterial solute-binding protein 8 family.</text>
</comment>
<keyword evidence="4" id="KW-0732">Signal</keyword>
<evidence type="ECO:0000259" key="5">
    <source>
        <dbReference type="PROSITE" id="PS50983"/>
    </source>
</evidence>
<comment type="caution">
    <text evidence="6">The sequence shown here is derived from an EMBL/GenBank/DDBJ whole genome shotgun (WGS) entry which is preliminary data.</text>
</comment>
<keyword evidence="3" id="KW-0813">Transport</keyword>
<dbReference type="Proteomes" id="UP000070409">
    <property type="component" value="Unassembled WGS sequence"/>
</dbReference>
<protein>
    <recommendedName>
        <fullName evidence="5">Fe/B12 periplasmic-binding domain-containing protein</fullName>
    </recommendedName>
</protein>
<evidence type="ECO:0000313" key="7">
    <source>
        <dbReference type="Proteomes" id="UP000070409"/>
    </source>
</evidence>
<reference evidence="6 7" key="1">
    <citation type="submission" date="2016-02" db="EMBL/GenBank/DDBJ databases">
        <authorList>
            <person name="Teng J.L."/>
            <person name="Tang Y."/>
            <person name="Huang Y."/>
            <person name="Guo F."/>
            <person name="Wei W."/>
            <person name="Chen J.H."/>
            <person name="Wong S.Y."/>
            <person name="Lau S.K."/>
            <person name="Woo P.C."/>
        </authorList>
    </citation>
    <scope>NUCLEOTIDE SEQUENCE [LARGE SCALE GENOMIC DNA]</scope>
    <source>
        <strain evidence="6 7">JCM 13375</strain>
    </source>
</reference>
<dbReference type="SUPFAM" id="SSF53807">
    <property type="entry name" value="Helical backbone' metal receptor"/>
    <property type="match status" value="1"/>
</dbReference>
<dbReference type="Pfam" id="PF01497">
    <property type="entry name" value="Peripla_BP_2"/>
    <property type="match status" value="1"/>
</dbReference>